<dbReference type="InterPro" id="IPR051200">
    <property type="entry name" value="Host-pathogen_enzymatic-act"/>
</dbReference>
<gene>
    <name evidence="2" type="ORF">SCAR479_08401</name>
</gene>
<comment type="caution">
    <text evidence="2">The sequence shown here is derived from an EMBL/GenBank/DDBJ whole genome shotgun (WGS) entry which is preliminary data.</text>
</comment>
<sequence length="430" mass="45962">MTVFSILRLLVAVIIAAMSFAVTVSAFPGNTCALNAPAQETLNVSTSALSLDHHPFGIAYYTNDIAFLVIRRAVAILDMSHFTPVLKYQITVPPDVLAHLGLSDDDPDSDDYIFHGLGLSPDKKNIYAAGGRGALVLDTERAVAGRNDSIVGVLANNGIAGNYSAMVQFTPDNQFVFLAQEFGSASNGNIGNVEVWQVARSPNGTVTGSYRGYINLGYATVGMAFSNDNSKLYVTSEAMGTTPNSTDILTGIISVLDVATLKFSPPAALLWAIPAGCHPVRIKLGGCGKRAWVTAREANQLLLFDADKLNSNDTANDALISSTQVGTSPVSLALVGDYVLTADSNRFGYTNTNTGLTVVNSSSVTSDQLVKFPQIRTGEFPREFGLSPDGNTLLVSEFDGYAIRAVDVRSFNQQNSHDPPRLKYQGPRRH</sequence>
<dbReference type="PANTHER" id="PTHR47197:SF3">
    <property type="entry name" value="DIHYDRO-HEME D1 DEHYDROGENASE"/>
    <property type="match status" value="1"/>
</dbReference>
<accession>A0ABR2XM31</accession>
<dbReference type="InterPro" id="IPR015943">
    <property type="entry name" value="WD40/YVTN_repeat-like_dom_sf"/>
</dbReference>
<dbReference type="Proteomes" id="UP001465668">
    <property type="component" value="Unassembled WGS sequence"/>
</dbReference>
<evidence type="ECO:0000256" key="1">
    <source>
        <dbReference type="SAM" id="SignalP"/>
    </source>
</evidence>
<organism evidence="2 3">
    <name type="scientific">Seiridium cardinale</name>
    <dbReference type="NCBI Taxonomy" id="138064"/>
    <lineage>
        <taxon>Eukaryota</taxon>
        <taxon>Fungi</taxon>
        <taxon>Dikarya</taxon>
        <taxon>Ascomycota</taxon>
        <taxon>Pezizomycotina</taxon>
        <taxon>Sordariomycetes</taxon>
        <taxon>Xylariomycetidae</taxon>
        <taxon>Amphisphaeriales</taxon>
        <taxon>Sporocadaceae</taxon>
        <taxon>Seiridium</taxon>
    </lineage>
</organism>
<evidence type="ECO:0000313" key="3">
    <source>
        <dbReference type="Proteomes" id="UP001465668"/>
    </source>
</evidence>
<name>A0ABR2XM31_9PEZI</name>
<reference evidence="2 3" key="1">
    <citation type="submission" date="2024-02" db="EMBL/GenBank/DDBJ databases">
        <title>First draft genome assembly of two strains of Seiridium cardinale.</title>
        <authorList>
            <person name="Emiliani G."/>
            <person name="Scali E."/>
        </authorList>
    </citation>
    <scope>NUCLEOTIDE SEQUENCE [LARGE SCALE GENOMIC DNA]</scope>
    <source>
        <strain evidence="2 3">BM-138-000479</strain>
    </source>
</reference>
<dbReference type="Gene3D" id="2.130.10.10">
    <property type="entry name" value="YVTN repeat-like/Quinoprotein amine dehydrogenase"/>
    <property type="match status" value="2"/>
</dbReference>
<keyword evidence="1" id="KW-0732">Signal</keyword>
<feature type="chain" id="PRO_5046738544" evidence="1">
    <location>
        <begin position="27"/>
        <end position="430"/>
    </location>
</feature>
<keyword evidence="3" id="KW-1185">Reference proteome</keyword>
<feature type="signal peptide" evidence="1">
    <location>
        <begin position="1"/>
        <end position="26"/>
    </location>
</feature>
<dbReference type="InterPro" id="IPR011048">
    <property type="entry name" value="Haem_d1_sf"/>
</dbReference>
<dbReference type="SUPFAM" id="SSF51004">
    <property type="entry name" value="C-terminal (heme d1) domain of cytochrome cd1-nitrite reductase"/>
    <property type="match status" value="1"/>
</dbReference>
<protein>
    <submittedName>
        <fullName evidence="2">Uncharacterized protein</fullName>
    </submittedName>
</protein>
<dbReference type="PANTHER" id="PTHR47197">
    <property type="entry name" value="PROTEIN NIRF"/>
    <property type="match status" value="1"/>
</dbReference>
<proteinExistence type="predicted"/>
<dbReference type="EMBL" id="JARVKM010000038">
    <property type="protein sequence ID" value="KAK9774846.1"/>
    <property type="molecule type" value="Genomic_DNA"/>
</dbReference>
<evidence type="ECO:0000313" key="2">
    <source>
        <dbReference type="EMBL" id="KAK9774846.1"/>
    </source>
</evidence>